<accession>F9YU80</accession>
<evidence type="ECO:0000313" key="2">
    <source>
        <dbReference type="Proteomes" id="UP000008895"/>
    </source>
</evidence>
<organism evidence="1 2">
    <name type="scientific">Capnocytophaga canimorsus (strain 5)</name>
    <dbReference type="NCBI Taxonomy" id="860228"/>
    <lineage>
        <taxon>Bacteria</taxon>
        <taxon>Pseudomonadati</taxon>
        <taxon>Bacteroidota</taxon>
        <taxon>Flavobacteriia</taxon>
        <taxon>Flavobacteriales</taxon>
        <taxon>Flavobacteriaceae</taxon>
        <taxon>Capnocytophaga</taxon>
    </lineage>
</organism>
<evidence type="ECO:0000313" key="1">
    <source>
        <dbReference type="EMBL" id="AEK24198.1"/>
    </source>
</evidence>
<name>F9YU80_CAPCC</name>
<dbReference type="KEGG" id="ccm:Ccan_20820"/>
<protein>
    <submittedName>
        <fullName evidence="1">Uncharacterized protein</fullName>
    </submittedName>
</protein>
<dbReference type="Proteomes" id="UP000008895">
    <property type="component" value="Chromosome"/>
</dbReference>
<dbReference type="AlphaFoldDB" id="F9YU80"/>
<dbReference type="HOGENOM" id="CLU_3096894_0_0_10"/>
<gene>
    <name evidence="1" type="ordered locus">Ccan_20820</name>
</gene>
<sequence>MLKITWIKVAAESAYRIDNCCKVSYKAIVERIVISFLKKNGFLSVSSRFYF</sequence>
<reference evidence="1 2" key="1">
    <citation type="journal article" date="2011" name="J. Bacteriol.">
        <title>Complete genome sequence of the dog commensal and human pathogen Capnocytophaga canimorsus strain 5.</title>
        <authorList>
            <person name="Manfredi P."/>
            <person name="Pagni M."/>
            <person name="Cornelis G.R."/>
        </authorList>
    </citation>
    <scope>NUCLEOTIDE SEQUENCE [LARGE SCALE GENOMIC DNA]</scope>
    <source>
        <strain evidence="2">5</strain>
    </source>
</reference>
<keyword evidence="2" id="KW-1185">Reference proteome</keyword>
<proteinExistence type="predicted"/>
<dbReference type="EMBL" id="CP002113">
    <property type="protein sequence ID" value="AEK24198.1"/>
    <property type="molecule type" value="Genomic_DNA"/>
</dbReference>